<dbReference type="Pfam" id="PF06051">
    <property type="entry name" value="DUF928"/>
    <property type="match status" value="1"/>
</dbReference>
<sequence length="270" mass="28517">MSQKLRAFGLVALHCGCLSFFASPVSAQLFSSPEMTKQASALPLEFNNDNAPSGFDGQGRPRSRTSGGSRGGCGDLLVALLPGSDVVQTTDATTACNLASASDLAATLESNPTLWFHVPAQVQSDVVAELVLLDNNEQVLSSDMVALPIAGGVIGLQLSHDLETNQVYHWIFSILNQPNSPSQNPTVEGSLQRTIAVPSLLAALNTAQGAPSRIQALAQYGIWHDALHGLALLYQAEPNNIAIQDDWASLLSSVGLEEIAEEKPVDCCLN</sequence>
<accession>A0A947GKK9</accession>
<keyword evidence="2" id="KW-0732">Signal</keyword>
<evidence type="ECO:0000256" key="2">
    <source>
        <dbReference type="SAM" id="SignalP"/>
    </source>
</evidence>
<proteinExistence type="predicted"/>
<dbReference type="Proteomes" id="UP000717364">
    <property type="component" value="Unassembled WGS sequence"/>
</dbReference>
<evidence type="ECO:0000313" key="4">
    <source>
        <dbReference type="Proteomes" id="UP000717364"/>
    </source>
</evidence>
<name>A0A947GKK9_9CYAN</name>
<dbReference type="RefSeq" id="WP_215609970.1">
    <property type="nucleotide sequence ID" value="NZ_JADOES010000035.1"/>
</dbReference>
<reference evidence="3" key="2">
    <citation type="journal article" date="2021" name="Mar. Drugs">
        <title>Genome Reduction and Secondary Metabolism of the Marine Sponge-Associated Cyanobacterium Leptothoe.</title>
        <authorList>
            <person name="Konstantinou D."/>
            <person name="Popin R.V."/>
            <person name="Fewer D.P."/>
            <person name="Sivonen K."/>
            <person name="Gkelis S."/>
        </authorList>
    </citation>
    <scope>NUCLEOTIDE SEQUENCE</scope>
    <source>
        <strain evidence="3">TAU-MAC 1115</strain>
    </source>
</reference>
<organism evidence="3 4">
    <name type="scientific">Leptothoe spongobia TAU-MAC 1115</name>
    <dbReference type="NCBI Taxonomy" id="1967444"/>
    <lineage>
        <taxon>Bacteria</taxon>
        <taxon>Bacillati</taxon>
        <taxon>Cyanobacteriota</taxon>
        <taxon>Cyanophyceae</taxon>
        <taxon>Nodosilineales</taxon>
        <taxon>Cymatolegaceae</taxon>
        <taxon>Leptothoe</taxon>
        <taxon>Leptothoe spongobia</taxon>
    </lineage>
</organism>
<evidence type="ECO:0000256" key="1">
    <source>
        <dbReference type="SAM" id="MobiDB-lite"/>
    </source>
</evidence>
<keyword evidence="4" id="KW-1185">Reference proteome</keyword>
<dbReference type="InterPro" id="IPR010328">
    <property type="entry name" value="DUF928"/>
</dbReference>
<feature type="chain" id="PRO_5037464735" evidence="2">
    <location>
        <begin position="28"/>
        <end position="270"/>
    </location>
</feature>
<feature type="region of interest" description="Disordered" evidence="1">
    <location>
        <begin position="50"/>
        <end position="70"/>
    </location>
</feature>
<feature type="compositionally biased region" description="Low complexity" evidence="1">
    <location>
        <begin position="58"/>
        <end position="67"/>
    </location>
</feature>
<protein>
    <submittedName>
        <fullName evidence="3">DUF928 domain-containing protein</fullName>
    </submittedName>
</protein>
<gene>
    <name evidence="3" type="ORF">IXB50_15850</name>
</gene>
<reference evidence="3" key="1">
    <citation type="submission" date="2020-11" db="EMBL/GenBank/DDBJ databases">
        <authorList>
            <person name="Konstantinou D."/>
            <person name="Gkelis S."/>
            <person name="Popin R."/>
            <person name="Fewer D."/>
            <person name="Sivonen K."/>
        </authorList>
    </citation>
    <scope>NUCLEOTIDE SEQUENCE</scope>
    <source>
        <strain evidence="3">TAU-MAC 1115</strain>
    </source>
</reference>
<feature type="signal peptide" evidence="2">
    <location>
        <begin position="1"/>
        <end position="27"/>
    </location>
</feature>
<comment type="caution">
    <text evidence="3">The sequence shown here is derived from an EMBL/GenBank/DDBJ whole genome shotgun (WGS) entry which is preliminary data.</text>
</comment>
<dbReference type="AlphaFoldDB" id="A0A947GKK9"/>
<dbReference type="EMBL" id="JADOES010000035">
    <property type="protein sequence ID" value="MBT9316903.1"/>
    <property type="molecule type" value="Genomic_DNA"/>
</dbReference>
<evidence type="ECO:0000313" key="3">
    <source>
        <dbReference type="EMBL" id="MBT9316903.1"/>
    </source>
</evidence>